<dbReference type="KEGG" id="mym:A176_001993"/>
<dbReference type="RefSeq" id="WP_002640424.1">
    <property type="nucleotide sequence ID" value="NZ_CP012109.1"/>
</dbReference>
<dbReference type="EMBL" id="CP012109">
    <property type="protein sequence ID" value="AKQ65081.1"/>
    <property type="molecule type" value="Genomic_DNA"/>
</dbReference>
<reference evidence="3 4" key="1">
    <citation type="journal article" date="2016" name="PLoS ONE">
        <title>Complete Genome Sequence and Comparative Genomics of a Novel Myxobacterium Myxococcus hansupus.</title>
        <authorList>
            <person name="Sharma G."/>
            <person name="Narwani T."/>
            <person name="Subramanian S."/>
        </authorList>
    </citation>
    <scope>NUCLEOTIDE SEQUENCE [LARGE SCALE GENOMIC DNA]</scope>
    <source>
        <strain evidence="4">mixupus</strain>
    </source>
</reference>
<name>A0A0H4WNP9_9BACT</name>
<protein>
    <recommendedName>
        <fullName evidence="2">Putative zinc-finger domain-containing protein</fullName>
    </recommendedName>
</protein>
<dbReference type="AlphaFoldDB" id="A0A0H4WNP9"/>
<dbReference type="Pfam" id="PF13490">
    <property type="entry name" value="zf-HC2"/>
    <property type="match status" value="1"/>
</dbReference>
<evidence type="ECO:0000313" key="3">
    <source>
        <dbReference type="EMBL" id="AKQ65081.1"/>
    </source>
</evidence>
<dbReference type="Gene3D" id="1.10.10.1320">
    <property type="entry name" value="Anti-sigma factor, zinc-finger domain"/>
    <property type="match status" value="1"/>
</dbReference>
<gene>
    <name evidence="3" type="ORF">A176_001993</name>
</gene>
<evidence type="ECO:0000256" key="1">
    <source>
        <dbReference type="SAM" id="MobiDB-lite"/>
    </source>
</evidence>
<feature type="region of interest" description="Disordered" evidence="1">
    <location>
        <begin position="129"/>
        <end position="150"/>
    </location>
</feature>
<organism evidence="3 4">
    <name type="scientific">Pseudomyxococcus hansupus</name>
    <dbReference type="NCBI Taxonomy" id="1297742"/>
    <lineage>
        <taxon>Bacteria</taxon>
        <taxon>Pseudomonadati</taxon>
        <taxon>Myxococcota</taxon>
        <taxon>Myxococcia</taxon>
        <taxon>Myxococcales</taxon>
        <taxon>Cystobacterineae</taxon>
        <taxon>Myxococcaceae</taxon>
        <taxon>Pseudomyxococcus</taxon>
    </lineage>
</organism>
<sequence length="261" mass="27851">MSAHESEWTLRRLRAGELAAAEAARVQAHAAGCETCAQALRGLDDAQARFEAEVPFERFEAGVERALQRQRRQDAARPPPRRWVATTVAIAASLLVVVLVRPLLTPDATSTEGLGLNRLKGGTAAELRIGGGLGPQREATPGTPEPLDPGERVMLGYKAGTHRYVAALSVDAIGEVSPLHPESGASAPVGPGSDQQWLPSGWEFTGSGAERVILVLSDEPLPMETLAEAARRAFEKADGEVVRMAPLEVPGEQTHWVLLKP</sequence>
<dbReference type="STRING" id="1297742.A176_001993"/>
<proteinExistence type="predicted"/>
<dbReference type="Proteomes" id="UP000009026">
    <property type="component" value="Chromosome"/>
</dbReference>
<evidence type="ECO:0000259" key="2">
    <source>
        <dbReference type="Pfam" id="PF13490"/>
    </source>
</evidence>
<evidence type="ECO:0000313" key="4">
    <source>
        <dbReference type="Proteomes" id="UP000009026"/>
    </source>
</evidence>
<dbReference type="PATRIC" id="fig|1297742.4.peg.2016"/>
<accession>A0A0H4WNP9</accession>
<dbReference type="OrthoDB" id="5380903at2"/>
<keyword evidence="4" id="KW-1185">Reference proteome</keyword>
<dbReference type="InterPro" id="IPR027383">
    <property type="entry name" value="Znf_put"/>
</dbReference>
<feature type="domain" description="Putative zinc-finger" evidence="2">
    <location>
        <begin position="16"/>
        <end position="37"/>
    </location>
</feature>
<dbReference type="InterPro" id="IPR041916">
    <property type="entry name" value="Anti_sigma_zinc_sf"/>
</dbReference>